<gene>
    <name evidence="3" type="ORF">LRX75_08125</name>
</gene>
<feature type="region of interest" description="Disordered" evidence="1">
    <location>
        <begin position="46"/>
        <end position="121"/>
    </location>
</feature>
<sequence>MTRSSNSRTSSALLGALALATLLASTCLVPAAPAFALSQLRSIPGDAAAGERDAPAEQGKDEPAPPRTPSAIPMPDPLVNKPTAPPRSGNADGQTPGQKAPGQQPPGKTPAAEAEEGPVEVLTDISKIPKPVARMRELIVEAAASGDIERLRPLLGKGETATAIGDSEEETDPVAAVKGLSGDADGLEILAIMLDVLSTGFTVIDKGTPDEMYVWPYFAAKSLDSLTPPEKVDLMRLVTAGDVAAMQEFGSYNFYRIGITPDGQWKFFIGGD</sequence>
<accession>A0A9X1NTG8</accession>
<feature type="compositionally biased region" description="Pro residues" evidence="1">
    <location>
        <begin position="65"/>
        <end position="76"/>
    </location>
</feature>
<feature type="compositionally biased region" description="Low complexity" evidence="1">
    <location>
        <begin position="93"/>
        <end position="102"/>
    </location>
</feature>
<dbReference type="EMBL" id="JAJOZR010000004">
    <property type="protein sequence ID" value="MCD7109008.1"/>
    <property type="molecule type" value="Genomic_DNA"/>
</dbReference>
<feature type="compositionally biased region" description="Basic and acidic residues" evidence="1">
    <location>
        <begin position="49"/>
        <end position="64"/>
    </location>
</feature>
<feature type="chain" id="PRO_5040996043" description="Alanine and proline-rich secreted protein Apa" evidence="2">
    <location>
        <begin position="32"/>
        <end position="272"/>
    </location>
</feature>
<feature type="signal peptide" evidence="2">
    <location>
        <begin position="1"/>
        <end position="31"/>
    </location>
</feature>
<reference evidence="3" key="1">
    <citation type="submission" date="2021-12" db="EMBL/GenBank/DDBJ databases">
        <authorList>
            <person name="Li Y."/>
        </authorList>
    </citation>
    <scope>NUCLEOTIDE SEQUENCE</scope>
    <source>
        <strain evidence="3">DKSPLA3</strain>
    </source>
</reference>
<protein>
    <recommendedName>
        <fullName evidence="5">Alanine and proline-rich secreted protein Apa</fullName>
    </recommendedName>
</protein>
<dbReference type="AlphaFoldDB" id="A0A9X1NTG8"/>
<organism evidence="3 4">
    <name type="scientific">Rhizobium quercicola</name>
    <dbReference type="NCBI Taxonomy" id="2901226"/>
    <lineage>
        <taxon>Bacteria</taxon>
        <taxon>Pseudomonadati</taxon>
        <taxon>Pseudomonadota</taxon>
        <taxon>Alphaproteobacteria</taxon>
        <taxon>Hyphomicrobiales</taxon>
        <taxon>Rhizobiaceae</taxon>
        <taxon>Rhizobium/Agrobacterium group</taxon>
        <taxon>Rhizobium</taxon>
    </lineage>
</organism>
<proteinExistence type="predicted"/>
<keyword evidence="4" id="KW-1185">Reference proteome</keyword>
<evidence type="ECO:0000256" key="2">
    <source>
        <dbReference type="SAM" id="SignalP"/>
    </source>
</evidence>
<keyword evidence="2" id="KW-0732">Signal</keyword>
<evidence type="ECO:0000313" key="4">
    <source>
        <dbReference type="Proteomes" id="UP001139089"/>
    </source>
</evidence>
<evidence type="ECO:0000256" key="1">
    <source>
        <dbReference type="SAM" id="MobiDB-lite"/>
    </source>
</evidence>
<dbReference type="RefSeq" id="WP_231813359.1">
    <property type="nucleotide sequence ID" value="NZ_JAJOZR010000004.1"/>
</dbReference>
<evidence type="ECO:0008006" key="5">
    <source>
        <dbReference type="Google" id="ProtNLM"/>
    </source>
</evidence>
<comment type="caution">
    <text evidence="3">The sequence shown here is derived from an EMBL/GenBank/DDBJ whole genome shotgun (WGS) entry which is preliminary data.</text>
</comment>
<dbReference type="Proteomes" id="UP001139089">
    <property type="component" value="Unassembled WGS sequence"/>
</dbReference>
<name>A0A9X1NTG8_9HYPH</name>
<evidence type="ECO:0000313" key="3">
    <source>
        <dbReference type="EMBL" id="MCD7109008.1"/>
    </source>
</evidence>